<dbReference type="InterPro" id="IPR004840">
    <property type="entry name" value="Amino_acid_permease_CS"/>
</dbReference>
<comment type="caution">
    <text evidence="7">The sequence shown here is derived from an EMBL/GenBank/DDBJ whole genome shotgun (WGS) entry which is preliminary data.</text>
</comment>
<evidence type="ECO:0000256" key="2">
    <source>
        <dbReference type="ARBA" id="ARBA00022448"/>
    </source>
</evidence>
<sequence>MAEVLETKREPVSDTATVSHCADETTDADKALATMGYKPVFKREFSMWSCFSFALSISGLFGTVATTFSYPLTAGGAASAIWCWLIAGFGALCLALSVAEIASAYPTSGALYFTIKYLVSPGHVAVIAWIDGWLNLIGQVCGSASSEYGAAQMLLAAVSIGTDFAYAPTQDTLLAPWRRCMEEFTCLNH</sequence>
<accession>A0AA40APF3</accession>
<evidence type="ECO:0000256" key="3">
    <source>
        <dbReference type="ARBA" id="ARBA00022692"/>
    </source>
</evidence>
<keyword evidence="5 6" id="KW-0472">Membrane</keyword>
<reference evidence="7" key="1">
    <citation type="submission" date="2023-06" db="EMBL/GenBank/DDBJ databases">
        <title>Genome-scale phylogeny and comparative genomics of the fungal order Sordariales.</title>
        <authorList>
            <consortium name="Lawrence Berkeley National Laboratory"/>
            <person name="Hensen N."/>
            <person name="Bonometti L."/>
            <person name="Westerberg I."/>
            <person name="Brannstrom I.O."/>
            <person name="Guillou S."/>
            <person name="Cros-Aarteil S."/>
            <person name="Calhoun S."/>
            <person name="Haridas S."/>
            <person name="Kuo A."/>
            <person name="Mondo S."/>
            <person name="Pangilinan J."/>
            <person name="Riley R."/>
            <person name="Labutti K."/>
            <person name="Andreopoulos B."/>
            <person name="Lipzen A."/>
            <person name="Chen C."/>
            <person name="Yanf M."/>
            <person name="Daum C."/>
            <person name="Ng V."/>
            <person name="Clum A."/>
            <person name="Steindorff A."/>
            <person name="Ohm R."/>
            <person name="Martin F."/>
            <person name="Silar P."/>
            <person name="Natvig D."/>
            <person name="Lalanne C."/>
            <person name="Gautier V."/>
            <person name="Ament-Velasquez S.L."/>
            <person name="Kruys A."/>
            <person name="Hutchinson M.I."/>
            <person name="Powell A.J."/>
            <person name="Barry K."/>
            <person name="Miller A.N."/>
            <person name="Grigoriev I.V."/>
            <person name="Debuchy R."/>
            <person name="Gladieux P."/>
            <person name="Thoren M.H."/>
            <person name="Johannesson H."/>
        </authorList>
    </citation>
    <scope>NUCLEOTIDE SEQUENCE</scope>
    <source>
        <strain evidence="7">SMH4607-1</strain>
    </source>
</reference>
<feature type="transmembrane region" description="Helical" evidence="6">
    <location>
        <begin position="76"/>
        <end position="98"/>
    </location>
</feature>
<dbReference type="Pfam" id="PF13520">
    <property type="entry name" value="AA_permease_2"/>
    <property type="match status" value="1"/>
</dbReference>
<gene>
    <name evidence="7" type="ORF">B0H67DRAFT_642926</name>
</gene>
<evidence type="ECO:0000313" key="8">
    <source>
        <dbReference type="Proteomes" id="UP001172102"/>
    </source>
</evidence>
<evidence type="ECO:0000256" key="6">
    <source>
        <dbReference type="SAM" id="Phobius"/>
    </source>
</evidence>
<proteinExistence type="predicted"/>
<dbReference type="PANTHER" id="PTHR45649:SF9">
    <property type="entry name" value="AMINO-ACID PERMEASE 2"/>
    <property type="match status" value="1"/>
</dbReference>
<evidence type="ECO:0000256" key="4">
    <source>
        <dbReference type="ARBA" id="ARBA00022989"/>
    </source>
</evidence>
<feature type="transmembrane region" description="Helical" evidence="6">
    <location>
        <begin position="110"/>
        <end position="130"/>
    </location>
</feature>
<feature type="transmembrane region" description="Helical" evidence="6">
    <location>
        <begin position="45"/>
        <end position="70"/>
    </location>
</feature>
<evidence type="ECO:0008006" key="9">
    <source>
        <dbReference type="Google" id="ProtNLM"/>
    </source>
</evidence>
<evidence type="ECO:0000256" key="1">
    <source>
        <dbReference type="ARBA" id="ARBA00004141"/>
    </source>
</evidence>
<keyword evidence="4 6" id="KW-1133">Transmembrane helix</keyword>
<dbReference type="EMBL" id="JAUKUA010000003">
    <property type="protein sequence ID" value="KAK0719589.1"/>
    <property type="molecule type" value="Genomic_DNA"/>
</dbReference>
<evidence type="ECO:0000256" key="5">
    <source>
        <dbReference type="ARBA" id="ARBA00023136"/>
    </source>
</evidence>
<dbReference type="InterPro" id="IPR002293">
    <property type="entry name" value="AA/rel_permease1"/>
</dbReference>
<organism evidence="7 8">
    <name type="scientific">Lasiosphaeris hirsuta</name>
    <dbReference type="NCBI Taxonomy" id="260670"/>
    <lineage>
        <taxon>Eukaryota</taxon>
        <taxon>Fungi</taxon>
        <taxon>Dikarya</taxon>
        <taxon>Ascomycota</taxon>
        <taxon>Pezizomycotina</taxon>
        <taxon>Sordariomycetes</taxon>
        <taxon>Sordariomycetidae</taxon>
        <taxon>Sordariales</taxon>
        <taxon>Lasiosphaeriaceae</taxon>
        <taxon>Lasiosphaeris</taxon>
    </lineage>
</organism>
<dbReference type="GO" id="GO:0006865">
    <property type="term" value="P:amino acid transport"/>
    <property type="evidence" value="ECO:0007669"/>
    <property type="project" value="InterPro"/>
</dbReference>
<keyword evidence="8" id="KW-1185">Reference proteome</keyword>
<comment type="subcellular location">
    <subcellularLocation>
        <location evidence="1">Membrane</location>
        <topology evidence="1">Multi-pass membrane protein</topology>
    </subcellularLocation>
</comment>
<keyword evidence="2" id="KW-0813">Transport</keyword>
<dbReference type="Proteomes" id="UP001172102">
    <property type="component" value="Unassembled WGS sequence"/>
</dbReference>
<dbReference type="PANTHER" id="PTHR45649">
    <property type="entry name" value="AMINO-ACID PERMEASE BAT1"/>
    <property type="match status" value="1"/>
</dbReference>
<keyword evidence="3 6" id="KW-0812">Transmembrane</keyword>
<dbReference type="PROSITE" id="PS00218">
    <property type="entry name" value="AMINO_ACID_PERMEASE_1"/>
    <property type="match status" value="1"/>
</dbReference>
<protein>
    <recommendedName>
        <fullName evidence="9">Amino acid permease</fullName>
    </recommendedName>
</protein>
<name>A0AA40APF3_9PEZI</name>
<dbReference type="GO" id="GO:0022857">
    <property type="term" value="F:transmembrane transporter activity"/>
    <property type="evidence" value="ECO:0007669"/>
    <property type="project" value="InterPro"/>
</dbReference>
<evidence type="ECO:0000313" key="7">
    <source>
        <dbReference type="EMBL" id="KAK0719589.1"/>
    </source>
</evidence>
<dbReference type="Gene3D" id="1.20.1740.10">
    <property type="entry name" value="Amino acid/polyamine transporter I"/>
    <property type="match status" value="1"/>
</dbReference>
<dbReference type="AlphaFoldDB" id="A0AA40APF3"/>
<dbReference type="GO" id="GO:0016020">
    <property type="term" value="C:membrane"/>
    <property type="evidence" value="ECO:0007669"/>
    <property type="project" value="UniProtKB-SubCell"/>
</dbReference>